<evidence type="ECO:0000256" key="6">
    <source>
        <dbReference type="ARBA" id="ARBA00022617"/>
    </source>
</evidence>
<evidence type="ECO:0000256" key="4">
    <source>
        <dbReference type="ARBA" id="ARBA00004406"/>
    </source>
</evidence>
<keyword evidence="13" id="KW-0472">Membrane</keyword>
<keyword evidence="12 15" id="KW-0503">Monooxygenase</keyword>
<gene>
    <name evidence="18" type="primary">LOC108669785</name>
</gene>
<dbReference type="Gene3D" id="1.10.630.10">
    <property type="entry name" value="Cytochrome P450"/>
    <property type="match status" value="1"/>
</dbReference>
<dbReference type="PANTHER" id="PTHR24300">
    <property type="entry name" value="CYTOCHROME P450 508A4-RELATED"/>
    <property type="match status" value="1"/>
</dbReference>
<comment type="cofactor">
    <cofactor evidence="1 14">
        <name>heme</name>
        <dbReference type="ChEBI" id="CHEBI:30413"/>
    </cofactor>
</comment>
<dbReference type="GeneID" id="108669785"/>
<dbReference type="OrthoDB" id="6367128at2759"/>
<evidence type="ECO:0000313" key="17">
    <source>
        <dbReference type="Proteomes" id="UP000694843"/>
    </source>
</evidence>
<feature type="chain" id="PRO_5034106744" evidence="16">
    <location>
        <begin position="24"/>
        <end position="489"/>
    </location>
</feature>
<keyword evidence="7 14" id="KW-0479">Metal-binding</keyword>
<dbReference type="GO" id="GO:0008395">
    <property type="term" value="F:steroid hydroxylase activity"/>
    <property type="evidence" value="ECO:0007669"/>
    <property type="project" value="TreeGrafter"/>
</dbReference>
<evidence type="ECO:0000256" key="9">
    <source>
        <dbReference type="ARBA" id="ARBA00022848"/>
    </source>
</evidence>
<evidence type="ECO:0000256" key="13">
    <source>
        <dbReference type="ARBA" id="ARBA00023136"/>
    </source>
</evidence>
<name>A0A8B7NGC8_HYAAZ</name>
<dbReference type="PRINTS" id="PR00385">
    <property type="entry name" value="P450"/>
</dbReference>
<evidence type="ECO:0000256" key="10">
    <source>
        <dbReference type="ARBA" id="ARBA00023002"/>
    </source>
</evidence>
<dbReference type="InterPro" id="IPR001128">
    <property type="entry name" value="Cyt_P450"/>
</dbReference>
<dbReference type="GO" id="GO:0006805">
    <property type="term" value="P:xenobiotic metabolic process"/>
    <property type="evidence" value="ECO:0007669"/>
    <property type="project" value="TreeGrafter"/>
</dbReference>
<dbReference type="SUPFAM" id="SSF48264">
    <property type="entry name" value="Cytochrome P450"/>
    <property type="match status" value="1"/>
</dbReference>
<keyword evidence="11 14" id="KW-0408">Iron</keyword>
<organism evidence="17 18">
    <name type="scientific">Hyalella azteca</name>
    <name type="common">Amphipod</name>
    <dbReference type="NCBI Taxonomy" id="294128"/>
    <lineage>
        <taxon>Eukaryota</taxon>
        <taxon>Metazoa</taxon>
        <taxon>Ecdysozoa</taxon>
        <taxon>Arthropoda</taxon>
        <taxon>Crustacea</taxon>
        <taxon>Multicrustacea</taxon>
        <taxon>Malacostraca</taxon>
        <taxon>Eumalacostraca</taxon>
        <taxon>Peracarida</taxon>
        <taxon>Amphipoda</taxon>
        <taxon>Senticaudata</taxon>
        <taxon>Talitrida</taxon>
        <taxon>Talitroidea</taxon>
        <taxon>Hyalellidae</taxon>
        <taxon>Hyalella</taxon>
    </lineage>
</organism>
<dbReference type="InterPro" id="IPR002401">
    <property type="entry name" value="Cyt_P450_E_grp-I"/>
</dbReference>
<evidence type="ECO:0000256" key="15">
    <source>
        <dbReference type="RuleBase" id="RU000461"/>
    </source>
</evidence>
<dbReference type="GO" id="GO:0005789">
    <property type="term" value="C:endoplasmic reticulum membrane"/>
    <property type="evidence" value="ECO:0007669"/>
    <property type="project" value="UniProtKB-SubCell"/>
</dbReference>
<comment type="similarity">
    <text evidence="5 15">Belongs to the cytochrome P450 family.</text>
</comment>
<comment type="function">
    <text evidence="2">May be involved in the metabolism of insect hormones and in the breakdown of synthetic insecticides.</text>
</comment>
<reference evidence="18" key="1">
    <citation type="submission" date="2025-08" db="UniProtKB">
        <authorList>
            <consortium name="RefSeq"/>
        </authorList>
    </citation>
    <scope>IDENTIFICATION</scope>
    <source>
        <tissue evidence="18">Whole organism</tissue>
    </source>
</reference>
<dbReference type="InterPro" id="IPR050182">
    <property type="entry name" value="Cytochrome_P450_fam2"/>
</dbReference>
<evidence type="ECO:0000256" key="7">
    <source>
        <dbReference type="ARBA" id="ARBA00022723"/>
    </source>
</evidence>
<evidence type="ECO:0000256" key="11">
    <source>
        <dbReference type="ARBA" id="ARBA00023004"/>
    </source>
</evidence>
<keyword evidence="9" id="KW-0492">Microsome</keyword>
<comment type="subcellular location">
    <subcellularLocation>
        <location evidence="4">Endoplasmic reticulum membrane</location>
        <topology evidence="4">Peripheral membrane protein</topology>
    </subcellularLocation>
    <subcellularLocation>
        <location evidence="3">Microsome membrane</location>
        <topology evidence="3">Peripheral membrane protein</topology>
    </subcellularLocation>
</comment>
<dbReference type="GO" id="GO:0020037">
    <property type="term" value="F:heme binding"/>
    <property type="evidence" value="ECO:0007669"/>
    <property type="project" value="InterPro"/>
</dbReference>
<dbReference type="GO" id="GO:0006082">
    <property type="term" value="P:organic acid metabolic process"/>
    <property type="evidence" value="ECO:0007669"/>
    <property type="project" value="TreeGrafter"/>
</dbReference>
<dbReference type="KEGG" id="hazt:108669785"/>
<evidence type="ECO:0000256" key="2">
    <source>
        <dbReference type="ARBA" id="ARBA00003690"/>
    </source>
</evidence>
<keyword evidence="16" id="KW-0732">Signal</keyword>
<dbReference type="PRINTS" id="PR00463">
    <property type="entry name" value="EP450I"/>
</dbReference>
<dbReference type="FunFam" id="1.10.630.10:FF:000238">
    <property type="entry name" value="Cytochrome P450 2A6"/>
    <property type="match status" value="1"/>
</dbReference>
<evidence type="ECO:0000256" key="3">
    <source>
        <dbReference type="ARBA" id="ARBA00004174"/>
    </source>
</evidence>
<keyword evidence="8" id="KW-0256">Endoplasmic reticulum</keyword>
<proteinExistence type="inferred from homology"/>
<dbReference type="PROSITE" id="PS00086">
    <property type="entry name" value="CYTOCHROME_P450"/>
    <property type="match status" value="1"/>
</dbReference>
<evidence type="ECO:0000256" key="5">
    <source>
        <dbReference type="ARBA" id="ARBA00010617"/>
    </source>
</evidence>
<dbReference type="AlphaFoldDB" id="A0A8B7NGC8"/>
<protein>
    <submittedName>
        <fullName evidence="18">Cytochrome P450 2L1</fullName>
    </submittedName>
</protein>
<keyword evidence="6 14" id="KW-0349">Heme</keyword>
<evidence type="ECO:0000256" key="14">
    <source>
        <dbReference type="PIRSR" id="PIRSR602401-1"/>
    </source>
</evidence>
<evidence type="ECO:0000256" key="1">
    <source>
        <dbReference type="ARBA" id="ARBA00001971"/>
    </source>
</evidence>
<sequence>MFLEIILTLVLLLLFLIVRDRRPANMPPGPWEVPFLGRVPLLLGTDAQKLREKYGDIVTMRTGSLRCVLLFDFKTCKEVLGRAEFAGRPDVFRDITLDDQKTGGIIVSQGTQWTHERRFVLRSLRNLGMGKSRLEEAIMLEAKELVDDIRKYEGRPTTFPNSFITCSLNIVWQMVAGRRYDINSLEVDKLYKANKALQDTATPLFFLPMFFPWMRKLPKFVRNLLFKERLLDDFIKYRQQMVNETIEEHERRDVDALDHAEDLITAYLQGMKEGGPDNLFRKGSLMQVIADLFSAGSDTVSSSLKWVAFLLARYPDVAERLRQQIDDVVPRDETVSLLHKPKLPLLEAFITEMLRFSSLLELNLQHSALQDTSILGYFIPKDTSITVCNYSIHFDPQYWRHPHEFLPDRFLDPAGNFVAPREGIFAFGLGKRQCVGEALARMELFLFTAALVQNFDIRAPRGVTLTDETVNRMGVRCPLDKQLCYVPRG</sequence>
<feature type="signal peptide" evidence="16">
    <location>
        <begin position="1"/>
        <end position="23"/>
    </location>
</feature>
<dbReference type="RefSeq" id="XP_018012683.1">
    <property type="nucleotide sequence ID" value="XM_018157194.2"/>
</dbReference>
<keyword evidence="10 15" id="KW-0560">Oxidoreductase</keyword>
<accession>A0A8B7NGC8</accession>
<dbReference type="InterPro" id="IPR036396">
    <property type="entry name" value="Cyt_P450_sf"/>
</dbReference>
<evidence type="ECO:0000256" key="8">
    <source>
        <dbReference type="ARBA" id="ARBA00022824"/>
    </source>
</evidence>
<dbReference type="GO" id="GO:0016712">
    <property type="term" value="F:oxidoreductase activity, acting on paired donors, with incorporation or reduction of molecular oxygen, reduced flavin or flavoprotein as one donor, and incorporation of one atom of oxygen"/>
    <property type="evidence" value="ECO:0007669"/>
    <property type="project" value="TreeGrafter"/>
</dbReference>
<dbReference type="GO" id="GO:0005506">
    <property type="term" value="F:iron ion binding"/>
    <property type="evidence" value="ECO:0007669"/>
    <property type="project" value="InterPro"/>
</dbReference>
<evidence type="ECO:0000256" key="16">
    <source>
        <dbReference type="SAM" id="SignalP"/>
    </source>
</evidence>
<feature type="binding site" description="axial binding residue" evidence="14">
    <location>
        <position position="434"/>
    </location>
    <ligand>
        <name>heme</name>
        <dbReference type="ChEBI" id="CHEBI:30413"/>
    </ligand>
    <ligandPart>
        <name>Fe</name>
        <dbReference type="ChEBI" id="CHEBI:18248"/>
    </ligandPart>
</feature>
<dbReference type="InterPro" id="IPR017972">
    <property type="entry name" value="Cyt_P450_CS"/>
</dbReference>
<keyword evidence="17" id="KW-1185">Reference proteome</keyword>
<evidence type="ECO:0000313" key="18">
    <source>
        <dbReference type="RefSeq" id="XP_018012683.1"/>
    </source>
</evidence>
<dbReference type="Proteomes" id="UP000694843">
    <property type="component" value="Unplaced"/>
</dbReference>
<dbReference type="Pfam" id="PF00067">
    <property type="entry name" value="p450"/>
    <property type="match status" value="1"/>
</dbReference>
<dbReference type="PANTHER" id="PTHR24300:SF403">
    <property type="entry name" value="CYTOCHROME P450 306A1"/>
    <property type="match status" value="1"/>
</dbReference>
<evidence type="ECO:0000256" key="12">
    <source>
        <dbReference type="ARBA" id="ARBA00023033"/>
    </source>
</evidence>